<dbReference type="PANTHER" id="PTHR11596">
    <property type="entry name" value="ALKALINE PHOSPHATASE"/>
    <property type="match status" value="1"/>
</dbReference>
<evidence type="ECO:0000256" key="7">
    <source>
        <dbReference type="PIRSR" id="PIRSR601952-1"/>
    </source>
</evidence>
<feature type="binding site" evidence="8">
    <location>
        <position position="296"/>
    </location>
    <ligand>
        <name>Zn(2+)</name>
        <dbReference type="ChEBI" id="CHEBI:29105"/>
        <label>2</label>
    </ligand>
</feature>
<evidence type="ECO:0000256" key="9">
    <source>
        <dbReference type="RuleBase" id="RU003946"/>
    </source>
</evidence>
<keyword evidence="4" id="KW-0378">Hydrolase</keyword>
<dbReference type="PROSITE" id="PS00123">
    <property type="entry name" value="ALKALINE_PHOSPHATASE"/>
    <property type="match status" value="1"/>
</dbReference>
<evidence type="ECO:0000313" key="11">
    <source>
        <dbReference type="EMBL" id="HIY68812.1"/>
    </source>
</evidence>
<dbReference type="PRINTS" id="PR00113">
    <property type="entry name" value="ALKPHPHTASE"/>
</dbReference>
<evidence type="ECO:0000313" key="12">
    <source>
        <dbReference type="Proteomes" id="UP000886844"/>
    </source>
</evidence>
<dbReference type="SMART" id="SM00098">
    <property type="entry name" value="alkPPc"/>
    <property type="match status" value="1"/>
</dbReference>
<evidence type="ECO:0000256" key="6">
    <source>
        <dbReference type="ARBA" id="ARBA00022842"/>
    </source>
</evidence>
<dbReference type="Proteomes" id="UP000886844">
    <property type="component" value="Unassembled WGS sequence"/>
</dbReference>
<dbReference type="CDD" id="cd16012">
    <property type="entry name" value="ALP"/>
    <property type="match status" value="1"/>
</dbReference>
<dbReference type="InterPro" id="IPR001952">
    <property type="entry name" value="Alkaline_phosphatase"/>
</dbReference>
<feature type="active site" description="Phosphoserine intermediate" evidence="7">
    <location>
        <position position="77"/>
    </location>
</feature>
<dbReference type="Gene3D" id="3.40.720.10">
    <property type="entry name" value="Alkaline Phosphatase, subunit A"/>
    <property type="match status" value="1"/>
</dbReference>
<proteinExistence type="inferred from homology"/>
<dbReference type="GO" id="GO:0046872">
    <property type="term" value="F:metal ion binding"/>
    <property type="evidence" value="ECO:0007669"/>
    <property type="project" value="UniProtKB-KW"/>
</dbReference>
<evidence type="ECO:0000256" key="1">
    <source>
        <dbReference type="ARBA" id="ARBA00005984"/>
    </source>
</evidence>
<feature type="binding site" evidence="8">
    <location>
        <position position="297"/>
    </location>
    <ligand>
        <name>Zn(2+)</name>
        <dbReference type="ChEBI" id="CHEBI:29105"/>
        <label>2</label>
    </ligand>
</feature>
<keyword evidence="5 8" id="KW-0862">Zinc</keyword>
<evidence type="ECO:0000256" key="4">
    <source>
        <dbReference type="ARBA" id="ARBA00022801"/>
    </source>
</evidence>
<protein>
    <submittedName>
        <fullName evidence="11">Alkaline phosphatase</fullName>
    </submittedName>
</protein>
<feature type="binding site" evidence="8">
    <location>
        <position position="35"/>
    </location>
    <ligand>
        <name>Mg(2+)</name>
        <dbReference type="ChEBI" id="CHEBI:18420"/>
    </ligand>
</feature>
<evidence type="ECO:0000256" key="10">
    <source>
        <dbReference type="SAM" id="SignalP"/>
    </source>
</evidence>
<dbReference type="InterPro" id="IPR017850">
    <property type="entry name" value="Alkaline_phosphatase_core_sf"/>
</dbReference>
<feature type="binding site" evidence="8">
    <location>
        <position position="258"/>
    </location>
    <ligand>
        <name>Zn(2+)</name>
        <dbReference type="ChEBI" id="CHEBI:29105"/>
        <label>2</label>
    </ligand>
</feature>
<dbReference type="SUPFAM" id="SSF53649">
    <property type="entry name" value="Alkaline phosphatase-like"/>
    <property type="match status" value="1"/>
</dbReference>
<accession>A0A9D1YZV5</accession>
<reference evidence="11" key="2">
    <citation type="submission" date="2021-04" db="EMBL/GenBank/DDBJ databases">
        <authorList>
            <person name="Gilroy R."/>
        </authorList>
    </citation>
    <scope>NUCLEOTIDE SEQUENCE</scope>
    <source>
        <strain evidence="11">5134</strain>
    </source>
</reference>
<keyword evidence="10" id="KW-0732">Signal</keyword>
<feature type="binding site" evidence="8">
    <location>
        <position position="35"/>
    </location>
    <ligand>
        <name>Zn(2+)</name>
        <dbReference type="ChEBI" id="CHEBI:29105"/>
        <label>2</label>
    </ligand>
</feature>
<evidence type="ECO:0000256" key="3">
    <source>
        <dbReference type="ARBA" id="ARBA00022723"/>
    </source>
</evidence>
<dbReference type="AlphaFoldDB" id="A0A9D1YZV5"/>
<keyword evidence="2" id="KW-0597">Phosphoprotein</keyword>
<sequence length="364" mass="38748">MKKRILFWLVLSLLTASAGASEREPVRNLIYLIGDGMGLSQVAMLQTGYGDTLTSFDRARGVALIRTRSANSRVTDSAAAATALASGSKTANGMVGIDPEGRPLPSMMARARRAGMAVGIAVTCGLQHATPAAFYAHVPDRNDTLSITRDLLASGVDVLFGGGRKTLAEECPVGGSYLDAFRRRGYLVADSLAEADTLTRGRVLCVVADGALPAAPGRGDFLPRATRCALRILSGEAARRDRGFLLMVEGSQIDWAGHANDAAWMQAELRDFDRTVAAAMEYADRTPGTLVVVTADHETGGLSIPSCEEDFTRPDGGVDYRFSTGNHSATMVPVYLYGTGADRITGVMDNTELARRIMALLELE</sequence>
<feature type="chain" id="PRO_5039542536" evidence="10">
    <location>
        <begin position="21"/>
        <end position="364"/>
    </location>
</feature>
<feature type="binding site" evidence="8">
    <location>
        <position position="130"/>
    </location>
    <ligand>
        <name>Mg(2+)</name>
        <dbReference type="ChEBI" id="CHEBI:18420"/>
    </ligand>
</feature>
<evidence type="ECO:0000256" key="2">
    <source>
        <dbReference type="ARBA" id="ARBA00022553"/>
    </source>
</evidence>
<gene>
    <name evidence="11" type="ORF">H9828_05300</name>
</gene>
<keyword evidence="6 8" id="KW-0460">Magnesium</keyword>
<dbReference type="GO" id="GO:0004035">
    <property type="term" value="F:alkaline phosphatase activity"/>
    <property type="evidence" value="ECO:0007669"/>
    <property type="project" value="TreeGrafter"/>
</dbReference>
<organism evidence="11 12">
    <name type="scientific">Candidatus Alistipes intestinigallinarum</name>
    <dbReference type="NCBI Taxonomy" id="2838440"/>
    <lineage>
        <taxon>Bacteria</taxon>
        <taxon>Pseudomonadati</taxon>
        <taxon>Bacteroidota</taxon>
        <taxon>Bacteroidia</taxon>
        <taxon>Bacteroidales</taxon>
        <taxon>Rikenellaceae</taxon>
        <taxon>Alistipes</taxon>
    </lineage>
</organism>
<reference evidence="11" key="1">
    <citation type="journal article" date="2021" name="PeerJ">
        <title>Extensive microbial diversity within the chicken gut microbiome revealed by metagenomics and culture.</title>
        <authorList>
            <person name="Gilroy R."/>
            <person name="Ravi A."/>
            <person name="Getino M."/>
            <person name="Pursley I."/>
            <person name="Horton D.L."/>
            <person name="Alikhan N.F."/>
            <person name="Baker D."/>
            <person name="Gharbi K."/>
            <person name="Hall N."/>
            <person name="Watson M."/>
            <person name="Adriaenssens E.M."/>
            <person name="Foster-Nyarko E."/>
            <person name="Jarju S."/>
            <person name="Secka A."/>
            <person name="Antonio M."/>
            <person name="Oren A."/>
            <person name="Chaudhuri R.R."/>
            <person name="La Ragione R."/>
            <person name="Hildebrand F."/>
            <person name="Pallen M.J."/>
        </authorList>
    </citation>
    <scope>NUCLEOTIDE SEQUENCE</scope>
    <source>
        <strain evidence="11">5134</strain>
    </source>
</reference>
<comment type="similarity">
    <text evidence="1 9">Belongs to the alkaline phosphatase family.</text>
</comment>
<dbReference type="Pfam" id="PF00245">
    <property type="entry name" value="Alk_phosphatase"/>
    <property type="match status" value="1"/>
</dbReference>
<evidence type="ECO:0000256" key="5">
    <source>
        <dbReference type="ARBA" id="ARBA00022833"/>
    </source>
</evidence>
<dbReference type="EMBL" id="DXDA01000045">
    <property type="protein sequence ID" value="HIY68812.1"/>
    <property type="molecule type" value="Genomic_DNA"/>
</dbReference>
<keyword evidence="3 8" id="KW-0479">Metal-binding</keyword>
<feature type="binding site" evidence="8">
    <location>
        <position position="128"/>
    </location>
    <ligand>
        <name>Mg(2+)</name>
        <dbReference type="ChEBI" id="CHEBI:18420"/>
    </ligand>
</feature>
<comment type="cofactor">
    <cofactor evidence="8">
        <name>Mg(2+)</name>
        <dbReference type="ChEBI" id="CHEBI:18420"/>
    </cofactor>
    <text evidence="8">Binds 1 Mg(2+) ion.</text>
</comment>
<comment type="cofactor">
    <cofactor evidence="8">
        <name>Zn(2+)</name>
        <dbReference type="ChEBI" id="CHEBI:29105"/>
    </cofactor>
    <text evidence="8">Binds 2 Zn(2+) ions.</text>
</comment>
<feature type="signal peptide" evidence="10">
    <location>
        <begin position="1"/>
        <end position="20"/>
    </location>
</feature>
<dbReference type="PANTHER" id="PTHR11596:SF5">
    <property type="entry name" value="ALKALINE PHOSPHATASE"/>
    <property type="match status" value="1"/>
</dbReference>
<feature type="binding site" evidence="8">
    <location>
        <position position="254"/>
    </location>
    <ligand>
        <name>Zn(2+)</name>
        <dbReference type="ChEBI" id="CHEBI:29105"/>
        <label>2</label>
    </ligand>
</feature>
<comment type="caution">
    <text evidence="11">The sequence shown here is derived from an EMBL/GenBank/DDBJ whole genome shotgun (WGS) entry which is preliminary data.</text>
</comment>
<feature type="binding site" evidence="8">
    <location>
        <position position="249"/>
    </location>
    <ligand>
        <name>Mg(2+)</name>
        <dbReference type="ChEBI" id="CHEBI:18420"/>
    </ligand>
</feature>
<evidence type="ECO:0000256" key="8">
    <source>
        <dbReference type="PIRSR" id="PIRSR601952-2"/>
    </source>
</evidence>
<name>A0A9D1YZV5_9BACT</name>
<dbReference type="InterPro" id="IPR018299">
    <property type="entry name" value="Alkaline_phosphatase_AS"/>
</dbReference>